<evidence type="ECO:0000259" key="2">
    <source>
        <dbReference type="PROSITE" id="PS50994"/>
    </source>
</evidence>
<dbReference type="Pfam" id="PF13936">
    <property type="entry name" value="HTH_38"/>
    <property type="match status" value="1"/>
</dbReference>
<dbReference type="GO" id="GO:0004803">
    <property type="term" value="F:transposase activity"/>
    <property type="evidence" value="ECO:0007669"/>
    <property type="project" value="TreeGrafter"/>
</dbReference>
<sequence>MVLSLEQQDAVWERWRAGEPVRVIARAVCCNREAVRRLLAVTGGIRPAARSRAPLRLSLTEREEISRGLAAGDSARAIATRLRRSASSVSREIARNGGPTQYRAAAADRRAWENARRPKPCKLETHDDLRSIVQEKLMADWSPQQIAAWLRLTPASAQGVRISHEAIYRTLYISSRLSLPSTLKTHLRSGRGMRTSRKARRTGHGRGRLRNMVSIHDRPEQIETRTEVGHWEGDLVMGRRPSAVATLVERTTRIVRLVKLDGIKGPDVRAALVQNLRGMPKSLLRSITWDRGREMSEHEQLAHDLGIHVYFCDPRSPWQRGSNENTNRLLSQYLAKNADLYRFTQDELDQIANKINTRPRQVLDWLSSRERLRACRLA</sequence>
<dbReference type="RefSeq" id="WP_096197889.1">
    <property type="nucleotide sequence ID" value="NZ_NRGR01000037.1"/>
</dbReference>
<reference evidence="3 4" key="1">
    <citation type="journal article" date="2017" name="Elife">
        <title>Extensive horizontal gene transfer in cheese-associated bacteria.</title>
        <authorList>
            <person name="Bonham K.S."/>
            <person name="Wolfe B.E."/>
            <person name="Dutton R.J."/>
        </authorList>
    </citation>
    <scope>NUCLEOTIDE SEQUENCE [LARGE SCALE GENOMIC DNA]</scope>
    <source>
        <strain evidence="3 4">341_9</strain>
    </source>
</reference>
<evidence type="ECO:0000256" key="1">
    <source>
        <dbReference type="ARBA" id="ARBA00023172"/>
    </source>
</evidence>
<dbReference type="GO" id="GO:0005829">
    <property type="term" value="C:cytosol"/>
    <property type="evidence" value="ECO:0007669"/>
    <property type="project" value="TreeGrafter"/>
</dbReference>
<dbReference type="InterPro" id="IPR053392">
    <property type="entry name" value="Transposase_IS30-like"/>
</dbReference>
<keyword evidence="4" id="KW-1185">Reference proteome</keyword>
<organism evidence="3 4">
    <name type="scientific">Brachybacterium alimentarium</name>
    <dbReference type="NCBI Taxonomy" id="47845"/>
    <lineage>
        <taxon>Bacteria</taxon>
        <taxon>Bacillati</taxon>
        <taxon>Actinomycetota</taxon>
        <taxon>Actinomycetes</taxon>
        <taxon>Micrococcales</taxon>
        <taxon>Dermabacteraceae</taxon>
        <taxon>Brachybacterium</taxon>
    </lineage>
</organism>
<dbReference type="InterPro" id="IPR001584">
    <property type="entry name" value="Integrase_cat-core"/>
</dbReference>
<name>A0A2A3YET5_9MICO</name>
<dbReference type="PANTHER" id="PTHR10948">
    <property type="entry name" value="TRANSPOSASE"/>
    <property type="match status" value="1"/>
</dbReference>
<dbReference type="InterPro" id="IPR051917">
    <property type="entry name" value="Transposase-Integrase"/>
</dbReference>
<dbReference type="InterPro" id="IPR012337">
    <property type="entry name" value="RNaseH-like_sf"/>
</dbReference>
<dbReference type="PROSITE" id="PS50994">
    <property type="entry name" value="INTEGRASE"/>
    <property type="match status" value="1"/>
</dbReference>
<dbReference type="InterPro" id="IPR025246">
    <property type="entry name" value="IS30-like_HTH"/>
</dbReference>
<accession>A0A2A3YET5</accession>
<feature type="domain" description="Integrase catalytic" evidence="2">
    <location>
        <begin position="215"/>
        <end position="376"/>
    </location>
</feature>
<dbReference type="GO" id="GO:0006310">
    <property type="term" value="P:DNA recombination"/>
    <property type="evidence" value="ECO:0007669"/>
    <property type="project" value="UniProtKB-KW"/>
</dbReference>
<dbReference type="OrthoDB" id="9803231at2"/>
<dbReference type="SUPFAM" id="SSF53098">
    <property type="entry name" value="Ribonuclease H-like"/>
    <property type="match status" value="1"/>
</dbReference>
<dbReference type="EMBL" id="NRGR01000037">
    <property type="protein sequence ID" value="PCC37804.1"/>
    <property type="molecule type" value="Genomic_DNA"/>
</dbReference>
<evidence type="ECO:0000313" key="4">
    <source>
        <dbReference type="Proteomes" id="UP000218598"/>
    </source>
</evidence>
<gene>
    <name evidence="3" type="ORF">CIK66_17460</name>
</gene>
<dbReference type="GO" id="GO:0032196">
    <property type="term" value="P:transposition"/>
    <property type="evidence" value="ECO:0007669"/>
    <property type="project" value="TreeGrafter"/>
</dbReference>
<dbReference type="Proteomes" id="UP000218598">
    <property type="component" value="Unassembled WGS sequence"/>
</dbReference>
<dbReference type="Gene3D" id="3.30.420.10">
    <property type="entry name" value="Ribonuclease H-like superfamily/Ribonuclease H"/>
    <property type="match status" value="1"/>
</dbReference>
<dbReference type="PANTHER" id="PTHR10948:SF23">
    <property type="entry name" value="TRANSPOSASE INSI FOR INSERTION SEQUENCE ELEMENT IS30A-RELATED"/>
    <property type="match status" value="1"/>
</dbReference>
<protein>
    <recommendedName>
        <fullName evidence="2">Integrase catalytic domain-containing protein</fullName>
    </recommendedName>
</protein>
<dbReference type="GO" id="GO:0003676">
    <property type="term" value="F:nucleic acid binding"/>
    <property type="evidence" value="ECO:0007669"/>
    <property type="project" value="InterPro"/>
</dbReference>
<keyword evidence="1" id="KW-0233">DNA recombination</keyword>
<dbReference type="NCBIfam" id="NF033563">
    <property type="entry name" value="transpos_IS30"/>
    <property type="match status" value="1"/>
</dbReference>
<dbReference type="Pfam" id="PF00665">
    <property type="entry name" value="rve"/>
    <property type="match status" value="1"/>
</dbReference>
<evidence type="ECO:0000313" key="3">
    <source>
        <dbReference type="EMBL" id="PCC37804.1"/>
    </source>
</evidence>
<dbReference type="InterPro" id="IPR036397">
    <property type="entry name" value="RNaseH_sf"/>
</dbReference>
<dbReference type="AlphaFoldDB" id="A0A2A3YET5"/>
<dbReference type="GO" id="GO:0015074">
    <property type="term" value="P:DNA integration"/>
    <property type="evidence" value="ECO:0007669"/>
    <property type="project" value="InterPro"/>
</dbReference>
<proteinExistence type="predicted"/>
<comment type="caution">
    <text evidence="3">The sequence shown here is derived from an EMBL/GenBank/DDBJ whole genome shotgun (WGS) entry which is preliminary data.</text>
</comment>